<accession>A0ABN0RU45</accession>
<gene>
    <name evidence="2" type="ORF">XylorDRAFT_0097</name>
</gene>
<evidence type="ECO:0000256" key="1">
    <source>
        <dbReference type="SAM" id="SignalP"/>
    </source>
</evidence>
<feature type="signal peptide" evidence="1">
    <location>
        <begin position="1"/>
        <end position="20"/>
    </location>
</feature>
<keyword evidence="1" id="KW-0732">Signal</keyword>
<organism evidence="2 3">
    <name type="scientific">Xylanibacter oryzae DSM 17970</name>
    <dbReference type="NCBI Taxonomy" id="915438"/>
    <lineage>
        <taxon>Bacteria</taxon>
        <taxon>Pseudomonadati</taxon>
        <taxon>Bacteroidota</taxon>
        <taxon>Bacteroidia</taxon>
        <taxon>Bacteroidales</taxon>
        <taxon>Prevotellaceae</taxon>
        <taxon>Xylanibacter</taxon>
    </lineage>
</organism>
<evidence type="ECO:0000313" key="3">
    <source>
        <dbReference type="Proteomes" id="UP000243438"/>
    </source>
</evidence>
<proteinExistence type="predicted"/>
<evidence type="ECO:0000313" key="2">
    <source>
        <dbReference type="EMBL" id="EXG77752.1"/>
    </source>
</evidence>
<protein>
    <recommendedName>
        <fullName evidence="4">Outer membrane protein beta-barrel domain-containing protein</fullName>
    </recommendedName>
</protein>
<dbReference type="EMBL" id="JFBS01000001">
    <property type="protein sequence ID" value="EXG77752.1"/>
    <property type="molecule type" value="Genomic_DNA"/>
</dbReference>
<feature type="chain" id="PRO_5046138100" description="Outer membrane protein beta-barrel domain-containing protein" evidence="1">
    <location>
        <begin position="21"/>
        <end position="227"/>
    </location>
</feature>
<comment type="caution">
    <text evidence="2">The sequence shown here is derived from an EMBL/GenBank/DDBJ whole genome shotgun (WGS) entry which is preliminary data.</text>
</comment>
<dbReference type="Proteomes" id="UP000243438">
    <property type="component" value="Unassembled WGS sequence"/>
</dbReference>
<dbReference type="RefSeq" id="WP_036876007.1">
    <property type="nucleotide sequence ID" value="NZ_KK073873.1"/>
</dbReference>
<keyword evidence="3" id="KW-1185">Reference proteome</keyword>
<reference evidence="2" key="1">
    <citation type="submission" date="2013-07" db="EMBL/GenBank/DDBJ databases">
        <authorList>
            <consortium name="DOE Joint Genome Institute"/>
            <person name="Anderson I."/>
            <person name="Huntemann M."/>
            <person name="Han J."/>
            <person name="Chen A."/>
            <person name="Kyrpides N."/>
            <person name="Mavromatis K."/>
            <person name="Markowitz V."/>
            <person name="Palaniappan K."/>
            <person name="Ivanova N."/>
            <person name="Schaumberg A."/>
            <person name="Pati A."/>
            <person name="Liolios K."/>
            <person name="Nordberg H.P."/>
            <person name="Cantor M.N."/>
            <person name="Hua S.X."/>
            <person name="Woyke T."/>
        </authorList>
    </citation>
    <scope>NUCLEOTIDE SEQUENCE [LARGE SCALE GENOMIC DNA]</scope>
    <source>
        <strain evidence="2">DSM 17970</strain>
    </source>
</reference>
<name>A0ABN0RU45_9BACT</name>
<evidence type="ECO:0008006" key="4">
    <source>
        <dbReference type="Google" id="ProtNLM"/>
    </source>
</evidence>
<sequence length="227" mass="25910">MKKDLIMIIISVLLSLQSKAQNLSYGVHAGVDVHSYNSVDQVKVYDQKTNLGFVAGSDLKYTLHNNIIFASGFDITLNAGEFSSFSNYYREQKGVYTEFPQIKTKELCVEVPIAIGYNLRLSDKFLFIPSIGIYSRYAFTSIKDRVITNIGDGKTVSDEWKCLDGYVFGIHRIEGFKHFDTGFKIKAELIFAIHYSLSATYQRGFIEQNKQFGIKDQNMRICLGYYF</sequence>